<dbReference type="SUPFAM" id="SSF48008">
    <property type="entry name" value="GntR ligand-binding domain-like"/>
    <property type="match status" value="1"/>
</dbReference>
<dbReference type="HOGENOM" id="CLU_1915099_0_0_6"/>
<evidence type="ECO:0000313" key="5">
    <source>
        <dbReference type="EMBL" id="EAS45657.1"/>
    </source>
</evidence>
<protein>
    <submittedName>
        <fullName evidence="5">Hypothetical GntR-famly transcriptional regulator</fullName>
    </submittedName>
</protein>
<dbReference type="Gene3D" id="1.20.120.530">
    <property type="entry name" value="GntR ligand-binding domain-like"/>
    <property type="match status" value="1"/>
</dbReference>
<keyword evidence="1" id="KW-0805">Transcription regulation</keyword>
<gene>
    <name evidence="5" type="ORF">P3TCK_04751</name>
</gene>
<dbReference type="Pfam" id="PF07729">
    <property type="entry name" value="FCD"/>
    <property type="match status" value="1"/>
</dbReference>
<keyword evidence="3" id="KW-0804">Transcription</keyword>
<dbReference type="InterPro" id="IPR008920">
    <property type="entry name" value="TF_FadR/GntR_C"/>
</dbReference>
<keyword evidence="2" id="KW-0238">DNA-binding</keyword>
<organism evidence="5 6">
    <name type="scientific">Photobacterium profundum 3TCK</name>
    <dbReference type="NCBI Taxonomy" id="314280"/>
    <lineage>
        <taxon>Bacteria</taxon>
        <taxon>Pseudomonadati</taxon>
        <taxon>Pseudomonadota</taxon>
        <taxon>Gammaproteobacteria</taxon>
        <taxon>Vibrionales</taxon>
        <taxon>Vibrionaceae</taxon>
        <taxon>Photobacterium</taxon>
    </lineage>
</organism>
<feature type="domain" description="GntR C-terminal" evidence="4">
    <location>
        <begin position="2"/>
        <end position="78"/>
    </location>
</feature>
<dbReference type="EMBL" id="AAPH01000001">
    <property type="protein sequence ID" value="EAS45657.1"/>
    <property type="molecule type" value="Genomic_DNA"/>
</dbReference>
<sequence>MELSETFQQMCEIADNFDQSRWAEVDMNFHRLIFFSTGNNFYLPFGNVLATIFMSLIHHSSKDGGVYIGEHRAIYDAIWQVMRKKHAKLHNNCFKKKNTAYQTKCLLNSKNADIPPISAFFIPSPLYRPNVS</sequence>
<name>Q1ZA35_9GAMM</name>
<evidence type="ECO:0000313" key="6">
    <source>
        <dbReference type="Proteomes" id="UP000003789"/>
    </source>
</evidence>
<reference evidence="5 6" key="1">
    <citation type="submission" date="2006-03" db="EMBL/GenBank/DDBJ databases">
        <authorList>
            <person name="Bartlett D.H."/>
            <person name="Valle G."/>
            <person name="Lauro F.M."/>
            <person name="Vezzi A."/>
            <person name="Simonato F."/>
            <person name="Eloe E."/>
            <person name="Vitulo N."/>
            <person name="Stratton T.K."/>
            <person name="D'angelo M."/>
            <person name="Ferriera S."/>
            <person name="Johnson J."/>
            <person name="Kravitz S."/>
            <person name="Beeson K."/>
            <person name="Sutton G."/>
            <person name="Rogers Y."/>
            <person name="Friedman R."/>
            <person name="Frazier M."/>
            <person name="Venter J.C."/>
        </authorList>
    </citation>
    <scope>NUCLEOTIDE SEQUENCE [LARGE SCALE GENOMIC DNA]</scope>
    <source>
        <strain evidence="5 6">3TCK</strain>
    </source>
</reference>
<dbReference type="Proteomes" id="UP000003789">
    <property type="component" value="Unassembled WGS sequence"/>
</dbReference>
<accession>Q1ZA35</accession>
<evidence type="ECO:0000256" key="2">
    <source>
        <dbReference type="ARBA" id="ARBA00023125"/>
    </source>
</evidence>
<proteinExistence type="predicted"/>
<evidence type="ECO:0000256" key="3">
    <source>
        <dbReference type="ARBA" id="ARBA00023163"/>
    </source>
</evidence>
<dbReference type="AlphaFoldDB" id="Q1ZA35"/>
<evidence type="ECO:0000256" key="1">
    <source>
        <dbReference type="ARBA" id="ARBA00023015"/>
    </source>
</evidence>
<dbReference type="InterPro" id="IPR011711">
    <property type="entry name" value="GntR_C"/>
</dbReference>
<dbReference type="GO" id="GO:0003677">
    <property type="term" value="F:DNA binding"/>
    <property type="evidence" value="ECO:0007669"/>
    <property type="project" value="UniProtKB-KW"/>
</dbReference>
<comment type="caution">
    <text evidence="5">The sequence shown here is derived from an EMBL/GenBank/DDBJ whole genome shotgun (WGS) entry which is preliminary data.</text>
</comment>
<evidence type="ECO:0000259" key="4">
    <source>
        <dbReference type="Pfam" id="PF07729"/>
    </source>
</evidence>